<dbReference type="PIRSF" id="PIRSF017082">
    <property type="entry name" value="YflP"/>
    <property type="match status" value="1"/>
</dbReference>
<accession>A0A3A9JPQ3</accession>
<dbReference type="Proteomes" id="UP000278036">
    <property type="component" value="Unassembled WGS sequence"/>
</dbReference>
<dbReference type="SUPFAM" id="SSF53850">
    <property type="entry name" value="Periplasmic binding protein-like II"/>
    <property type="match status" value="1"/>
</dbReference>
<dbReference type="EMBL" id="RAQU01000137">
    <property type="protein sequence ID" value="RKK02638.1"/>
    <property type="molecule type" value="Genomic_DNA"/>
</dbReference>
<protein>
    <submittedName>
        <fullName evidence="3">Tripartite tricarboxylate transporter substrate binding protein</fullName>
    </submittedName>
</protein>
<dbReference type="InParanoid" id="A0A3A9JPQ3"/>
<dbReference type="EMBL" id="RFLX01000059">
    <property type="protein sequence ID" value="RMI15389.1"/>
    <property type="molecule type" value="Genomic_DNA"/>
</dbReference>
<dbReference type="AlphaFoldDB" id="A0A3A9JPQ3"/>
<feature type="region of interest" description="Disordered" evidence="2">
    <location>
        <begin position="1"/>
        <end position="21"/>
    </location>
</feature>
<reference evidence="3 6" key="1">
    <citation type="submission" date="2018-09" db="EMBL/GenBank/DDBJ databases">
        <title>Roseomonas sp. nov., isolated from feces of Tibetan antelopes in the Qinghai-Tibet plateau, China.</title>
        <authorList>
            <person name="Tian Z."/>
        </authorList>
    </citation>
    <scope>NUCLEOTIDE SEQUENCE [LARGE SCALE GENOMIC DNA]</scope>
    <source>
        <strain evidence="4 5">Z23</strain>
        <strain evidence="3 6">Z24</strain>
    </source>
</reference>
<comment type="caution">
    <text evidence="3">The sequence shown here is derived from an EMBL/GenBank/DDBJ whole genome shotgun (WGS) entry which is preliminary data.</text>
</comment>
<dbReference type="Proteomes" id="UP000274097">
    <property type="component" value="Unassembled WGS sequence"/>
</dbReference>
<sequence>MPRMGQWRREHGAAEGKRCMNQPGSALRRRSLLSAGVALFGAAASKSARADYPDKPIRLIVPYGGGGQTDIVSRLVAEALGQRLGQQLLVDNRPGAAGNLAAEMTARAPTDGYTIMVGSTGPFGGVNAALYKNLSYDWQKDFSLIGLFCTTPNVLLINTSAIPVKTLPEFIEFVKARPSELNFASSGIGATTHLSMELLLERSGLKMVHVPYRQSTQGMTDLLAGRVQARCLGLPEAEPVKSDPRVRALAVTSAERSPNWPEVPAIAETVPGFIGVNEFGLAAPAKTPPEIIARFSAALNDALQSPTLQAEFLRVGAVPAKPNSPESFSTYLRERSAVWTGLIQRLGLSAE</sequence>
<dbReference type="Gene3D" id="3.40.190.10">
    <property type="entry name" value="Periplasmic binding protein-like II"/>
    <property type="match status" value="1"/>
</dbReference>
<keyword evidence="5" id="KW-1185">Reference proteome</keyword>
<evidence type="ECO:0000313" key="3">
    <source>
        <dbReference type="EMBL" id="RKK02638.1"/>
    </source>
</evidence>
<dbReference type="InterPro" id="IPR005064">
    <property type="entry name" value="BUG"/>
</dbReference>
<dbReference type="PANTHER" id="PTHR42928:SF5">
    <property type="entry name" value="BLR1237 PROTEIN"/>
    <property type="match status" value="1"/>
</dbReference>
<dbReference type="CDD" id="cd07012">
    <property type="entry name" value="PBP2_Bug_TTT"/>
    <property type="match status" value="1"/>
</dbReference>
<proteinExistence type="inferred from homology"/>
<gene>
    <name evidence="3" type="ORF">D6Z83_18700</name>
    <name evidence="4" type="ORF">EBE87_25965</name>
</gene>
<evidence type="ECO:0000313" key="5">
    <source>
        <dbReference type="Proteomes" id="UP000274097"/>
    </source>
</evidence>
<organism evidence="3 6">
    <name type="scientific">Teichococcus wenyumeiae</name>
    <dbReference type="NCBI Taxonomy" id="2478470"/>
    <lineage>
        <taxon>Bacteria</taxon>
        <taxon>Pseudomonadati</taxon>
        <taxon>Pseudomonadota</taxon>
        <taxon>Alphaproteobacteria</taxon>
        <taxon>Acetobacterales</taxon>
        <taxon>Roseomonadaceae</taxon>
        <taxon>Roseomonas</taxon>
    </lineage>
</organism>
<comment type="similarity">
    <text evidence="1">Belongs to the UPF0065 (bug) family.</text>
</comment>
<dbReference type="Gene3D" id="3.40.190.150">
    <property type="entry name" value="Bordetella uptake gene, domain 1"/>
    <property type="match status" value="1"/>
</dbReference>
<evidence type="ECO:0000313" key="4">
    <source>
        <dbReference type="EMBL" id="RMI15389.1"/>
    </source>
</evidence>
<dbReference type="InterPro" id="IPR042100">
    <property type="entry name" value="Bug_dom1"/>
</dbReference>
<evidence type="ECO:0000313" key="6">
    <source>
        <dbReference type="Proteomes" id="UP000278036"/>
    </source>
</evidence>
<name>A0A3A9JPQ3_9PROT</name>
<evidence type="ECO:0000256" key="2">
    <source>
        <dbReference type="SAM" id="MobiDB-lite"/>
    </source>
</evidence>
<dbReference type="Pfam" id="PF03401">
    <property type="entry name" value="TctC"/>
    <property type="match status" value="1"/>
</dbReference>
<evidence type="ECO:0000256" key="1">
    <source>
        <dbReference type="ARBA" id="ARBA00006987"/>
    </source>
</evidence>
<dbReference type="PANTHER" id="PTHR42928">
    <property type="entry name" value="TRICARBOXYLATE-BINDING PROTEIN"/>
    <property type="match status" value="1"/>
</dbReference>
<feature type="compositionally biased region" description="Basic and acidic residues" evidence="2">
    <location>
        <begin position="7"/>
        <end position="18"/>
    </location>
</feature>